<keyword evidence="3" id="KW-1185">Reference proteome</keyword>
<evidence type="ECO:0000313" key="3">
    <source>
        <dbReference type="Proteomes" id="UP000586722"/>
    </source>
</evidence>
<protein>
    <submittedName>
        <fullName evidence="2">Copper uptake system-associated protein</fullName>
    </submittedName>
</protein>
<feature type="compositionally biased region" description="Gly residues" evidence="1">
    <location>
        <begin position="25"/>
        <end position="38"/>
    </location>
</feature>
<feature type="region of interest" description="Disordered" evidence="1">
    <location>
        <begin position="180"/>
        <end position="216"/>
    </location>
</feature>
<dbReference type="EMBL" id="JAABLQ010000001">
    <property type="protein sequence ID" value="NBN77255.1"/>
    <property type="molecule type" value="Genomic_DNA"/>
</dbReference>
<feature type="compositionally biased region" description="Gly residues" evidence="1">
    <location>
        <begin position="183"/>
        <end position="207"/>
    </location>
</feature>
<feature type="region of interest" description="Disordered" evidence="1">
    <location>
        <begin position="12"/>
        <end position="43"/>
    </location>
</feature>
<gene>
    <name evidence="2" type="ORF">GWI72_03115</name>
</gene>
<accession>A0A7X5EZZ3</accession>
<evidence type="ECO:0000256" key="1">
    <source>
        <dbReference type="SAM" id="MobiDB-lite"/>
    </source>
</evidence>
<dbReference type="Proteomes" id="UP000586722">
    <property type="component" value="Unassembled WGS sequence"/>
</dbReference>
<dbReference type="AlphaFoldDB" id="A0A7X5EZZ3"/>
<proteinExistence type="predicted"/>
<name>A0A7X5EZZ3_9HYPH</name>
<sequence>MALLCLPAAAHGTKTPPAPEQVGHGQVGHGQVGHGQVGHGTQNQTGHAAHAAHAAPAEAVAVTGDPQVDIPVKLKSIFESEGKPLAVAPVVVAGGWAIAGWTQDGRGGRALLKQKADGWSIHLCSGDSLKDATVLQQIGIAEHDARTLAANLASAEASIAPETLALFASFEGTVMVEGEAHGHGGGHAGGHSGGHSGGHGGAQGAGHGTAPAAAKP</sequence>
<reference evidence="3" key="1">
    <citation type="submission" date="2020-01" db="EMBL/GenBank/DDBJ databases">
        <authorList>
            <person name="Fang Y."/>
            <person name="Sun R."/>
            <person name="Nie L."/>
            <person name="He J."/>
            <person name="Hao L."/>
            <person name="Wang L."/>
            <person name="Su S."/>
            <person name="Lv E."/>
            <person name="Zhang Z."/>
            <person name="Xie R."/>
            <person name="Liu H."/>
        </authorList>
    </citation>
    <scope>NUCLEOTIDE SEQUENCE [LARGE SCALE GENOMIC DNA]</scope>
    <source>
        <strain evidence="3">XCT-53</strain>
    </source>
</reference>
<comment type="caution">
    <text evidence="2">The sequence shown here is derived from an EMBL/GenBank/DDBJ whole genome shotgun (WGS) entry which is preliminary data.</text>
</comment>
<dbReference type="NCBIfam" id="NF033672">
    <property type="entry name" value="mbn_chaper_assoc"/>
    <property type="match status" value="1"/>
</dbReference>
<evidence type="ECO:0000313" key="2">
    <source>
        <dbReference type="EMBL" id="NBN77255.1"/>
    </source>
</evidence>
<organism evidence="2 3">
    <name type="scientific">Pannonibacter tanglangensis</name>
    <dbReference type="NCBI Taxonomy" id="2750084"/>
    <lineage>
        <taxon>Bacteria</taxon>
        <taxon>Pseudomonadati</taxon>
        <taxon>Pseudomonadota</taxon>
        <taxon>Alphaproteobacteria</taxon>
        <taxon>Hyphomicrobiales</taxon>
        <taxon>Stappiaceae</taxon>
        <taxon>Pannonibacter</taxon>
    </lineage>
</organism>